<evidence type="ECO:0000256" key="6">
    <source>
        <dbReference type="ARBA" id="ARBA00022727"/>
    </source>
</evidence>
<comment type="pathway">
    <text evidence="1">Pyrimidine metabolism; dTTP biosynthesis.</text>
</comment>
<proteinExistence type="inferred from homology"/>
<evidence type="ECO:0000256" key="2">
    <source>
        <dbReference type="ARBA" id="ARBA00009972"/>
    </source>
</evidence>
<evidence type="ECO:0000259" key="7">
    <source>
        <dbReference type="Pfam" id="PF00303"/>
    </source>
</evidence>
<dbReference type="InterPro" id="IPR045097">
    <property type="entry name" value="Thymidate_synth/dCMP_Mease"/>
</dbReference>
<evidence type="ECO:0000256" key="3">
    <source>
        <dbReference type="ARBA" id="ARBA00011947"/>
    </source>
</evidence>
<evidence type="ECO:0000256" key="4">
    <source>
        <dbReference type="ARBA" id="ARBA00022603"/>
    </source>
</evidence>
<dbReference type="Gene3D" id="3.30.572.10">
    <property type="entry name" value="Thymidylate synthase/dCMP hydroxymethylase domain"/>
    <property type="match status" value="1"/>
</dbReference>
<name>A0A6C0JBV1_9ZZZZ</name>
<evidence type="ECO:0000256" key="5">
    <source>
        <dbReference type="ARBA" id="ARBA00022679"/>
    </source>
</evidence>
<dbReference type="HAMAP" id="MF_00008">
    <property type="entry name" value="Thymidy_synth_bact"/>
    <property type="match status" value="1"/>
</dbReference>
<comment type="similarity">
    <text evidence="2">Belongs to the thymidylate synthase family.</text>
</comment>
<keyword evidence="4" id="KW-0489">Methyltransferase</keyword>
<dbReference type="GO" id="GO:0005829">
    <property type="term" value="C:cytosol"/>
    <property type="evidence" value="ECO:0007669"/>
    <property type="project" value="TreeGrafter"/>
</dbReference>
<dbReference type="CDD" id="cd00351">
    <property type="entry name" value="TS_Pyrimidine_HMase"/>
    <property type="match status" value="1"/>
</dbReference>
<dbReference type="PRINTS" id="PR00108">
    <property type="entry name" value="THYMDSNTHASE"/>
</dbReference>
<dbReference type="GO" id="GO:0006231">
    <property type="term" value="P:dTMP biosynthetic process"/>
    <property type="evidence" value="ECO:0007669"/>
    <property type="project" value="InterPro"/>
</dbReference>
<dbReference type="FunFam" id="3.30.572.10:FF:000007">
    <property type="entry name" value="thymidylate synthase isoform X2"/>
    <property type="match status" value="1"/>
</dbReference>
<dbReference type="SUPFAM" id="SSF55831">
    <property type="entry name" value="Thymidylate synthase/dCMP hydroxymethylase"/>
    <property type="match status" value="1"/>
</dbReference>
<keyword evidence="6" id="KW-0545">Nucleotide biosynthesis</keyword>
<dbReference type="Pfam" id="PF00303">
    <property type="entry name" value="Thymidylat_synt"/>
    <property type="match status" value="1"/>
</dbReference>
<sequence length="310" mass="35654">MLKNVVEINKYKNRDKNSSDKHEEYQYLNLLKDLMEDGTLEEGRNGAVQTGVGSAMHFSLENGKIPILTTKKTAWKTCLKELLWFIRGDTSNKRLNDVGVRIWDANTTREFLDSRGLQHYEEGTVGGLYGFQWRHWNAPYKGCDADYTGQGIDQLQNVINTLKDPSQRSSRRMVISAWNVEQLDSGCLPPCHVLMQFNVVDGNKLSCCLFQRSKDESAGAPFNICSYSYLVHLLAKHCDLIPHEFIHYGGNCHIYSVHLDAMKEQITRTPYPFPTLEILNKRDNINDYVLEDFKIHDYQHHPPIKINMVA</sequence>
<feature type="domain" description="Thymidylate synthase/dCMP hydroxymethylase" evidence="7">
    <location>
        <begin position="26"/>
        <end position="309"/>
    </location>
</feature>
<dbReference type="GO" id="GO:0032259">
    <property type="term" value="P:methylation"/>
    <property type="evidence" value="ECO:0007669"/>
    <property type="project" value="UniProtKB-KW"/>
</dbReference>
<dbReference type="NCBIfam" id="TIGR03284">
    <property type="entry name" value="thym_sym"/>
    <property type="match status" value="1"/>
</dbReference>
<keyword evidence="5" id="KW-0808">Transferase</keyword>
<dbReference type="EC" id="2.1.1.45" evidence="3"/>
<organism evidence="8">
    <name type="scientific">viral metagenome</name>
    <dbReference type="NCBI Taxonomy" id="1070528"/>
    <lineage>
        <taxon>unclassified sequences</taxon>
        <taxon>metagenomes</taxon>
        <taxon>organismal metagenomes</taxon>
    </lineage>
</organism>
<dbReference type="InterPro" id="IPR023451">
    <property type="entry name" value="Thymidate_synth/dCMP_Mease_dom"/>
</dbReference>
<reference evidence="8" key="1">
    <citation type="journal article" date="2020" name="Nature">
        <title>Giant virus diversity and host interactions through global metagenomics.</title>
        <authorList>
            <person name="Schulz F."/>
            <person name="Roux S."/>
            <person name="Paez-Espino D."/>
            <person name="Jungbluth S."/>
            <person name="Walsh D.A."/>
            <person name="Denef V.J."/>
            <person name="McMahon K.D."/>
            <person name="Konstantinidis K.T."/>
            <person name="Eloe-Fadrosh E.A."/>
            <person name="Kyrpides N.C."/>
            <person name="Woyke T."/>
        </authorList>
    </citation>
    <scope>NUCLEOTIDE SEQUENCE</scope>
    <source>
        <strain evidence="8">GVMAG-M-3300025880-76</strain>
    </source>
</reference>
<dbReference type="InterPro" id="IPR000398">
    <property type="entry name" value="Thymidylate_synthase"/>
</dbReference>
<dbReference type="PROSITE" id="PS00091">
    <property type="entry name" value="THYMIDYLATE_SYNTHASE"/>
    <property type="match status" value="1"/>
</dbReference>
<dbReference type="GO" id="GO:0006575">
    <property type="term" value="P:modified amino acid metabolic process"/>
    <property type="evidence" value="ECO:0007669"/>
    <property type="project" value="UniProtKB-ARBA"/>
</dbReference>
<dbReference type="PANTHER" id="PTHR11548:SF1">
    <property type="entry name" value="THYMIDYLATE SYNTHASE 1"/>
    <property type="match status" value="1"/>
</dbReference>
<protein>
    <recommendedName>
        <fullName evidence="3">thymidylate synthase</fullName>
        <ecNumber evidence="3">2.1.1.45</ecNumber>
    </recommendedName>
</protein>
<dbReference type="InterPro" id="IPR036926">
    <property type="entry name" value="Thymidate_synth/dCMP_Mease_sf"/>
</dbReference>
<evidence type="ECO:0000256" key="1">
    <source>
        <dbReference type="ARBA" id="ARBA00004992"/>
    </source>
</evidence>
<accession>A0A6C0JBV1</accession>
<dbReference type="InterPro" id="IPR020940">
    <property type="entry name" value="Thymidylate_synthase_AS"/>
</dbReference>
<dbReference type="AlphaFoldDB" id="A0A6C0JBV1"/>
<dbReference type="EMBL" id="MN740364">
    <property type="protein sequence ID" value="QHU02823.1"/>
    <property type="molecule type" value="Genomic_DNA"/>
</dbReference>
<dbReference type="PANTHER" id="PTHR11548">
    <property type="entry name" value="THYMIDYLATE SYNTHASE 1"/>
    <property type="match status" value="1"/>
</dbReference>
<evidence type="ECO:0000313" key="8">
    <source>
        <dbReference type="EMBL" id="QHU02823.1"/>
    </source>
</evidence>
<dbReference type="GO" id="GO:0004799">
    <property type="term" value="F:thymidylate synthase activity"/>
    <property type="evidence" value="ECO:0007669"/>
    <property type="project" value="UniProtKB-EC"/>
</dbReference>